<dbReference type="InterPro" id="IPR036259">
    <property type="entry name" value="MFS_trans_sf"/>
</dbReference>
<keyword evidence="2 6" id="KW-0812">Transmembrane</keyword>
<protein>
    <recommendedName>
        <fullName evidence="7">Major facilitator superfamily (MFS) profile domain-containing protein</fullName>
    </recommendedName>
</protein>
<feature type="transmembrane region" description="Helical" evidence="6">
    <location>
        <begin position="206"/>
        <end position="224"/>
    </location>
</feature>
<dbReference type="FunFam" id="1.20.1250.20:FF:000249">
    <property type="entry name" value="facilitated trehalose transporter Tret1"/>
    <property type="match status" value="1"/>
</dbReference>
<dbReference type="InterPro" id="IPR050549">
    <property type="entry name" value="MFS_Trehalose_Transporter"/>
</dbReference>
<feature type="transmembrane region" description="Helical" evidence="6">
    <location>
        <begin position="121"/>
        <end position="141"/>
    </location>
</feature>
<feature type="transmembrane region" description="Helical" evidence="6">
    <location>
        <begin position="178"/>
        <end position="200"/>
    </location>
</feature>
<dbReference type="SUPFAM" id="SSF103473">
    <property type="entry name" value="MFS general substrate transporter"/>
    <property type="match status" value="1"/>
</dbReference>
<dbReference type="InterPro" id="IPR005828">
    <property type="entry name" value="MFS_sugar_transport-like"/>
</dbReference>
<proteinExistence type="predicted"/>
<feature type="transmembrane region" description="Helical" evidence="6">
    <location>
        <begin position="339"/>
        <end position="360"/>
    </location>
</feature>
<name>A0AAN8SHT3_POLSC</name>
<evidence type="ECO:0000256" key="5">
    <source>
        <dbReference type="SAM" id="MobiDB-lite"/>
    </source>
</evidence>
<dbReference type="PANTHER" id="PTHR48021">
    <property type="match status" value="1"/>
</dbReference>
<keyword evidence="3 6" id="KW-1133">Transmembrane helix</keyword>
<comment type="subcellular location">
    <subcellularLocation>
        <location evidence="1">Membrane</location>
        <topology evidence="1">Multi-pass membrane protein</topology>
    </subcellularLocation>
</comment>
<feature type="transmembrane region" description="Helical" evidence="6">
    <location>
        <begin position="434"/>
        <end position="454"/>
    </location>
</feature>
<comment type="caution">
    <text evidence="8">The sequence shown here is derived from an EMBL/GenBank/DDBJ whole genome shotgun (WGS) entry which is preliminary data.</text>
</comment>
<dbReference type="PROSITE" id="PS00216">
    <property type="entry name" value="SUGAR_TRANSPORT_1"/>
    <property type="match status" value="1"/>
</dbReference>
<evidence type="ECO:0000259" key="7">
    <source>
        <dbReference type="PROSITE" id="PS50850"/>
    </source>
</evidence>
<dbReference type="PANTHER" id="PTHR48021:SF32">
    <property type="entry name" value="FACILITATED TREHALOSE TRANSPORTER TRET1-2 HOMOLOG-LIKE PROTEIN"/>
    <property type="match status" value="1"/>
</dbReference>
<dbReference type="PROSITE" id="PS50850">
    <property type="entry name" value="MFS"/>
    <property type="match status" value="1"/>
</dbReference>
<dbReference type="EMBL" id="JAWJWE010000001">
    <property type="protein sequence ID" value="KAK6645016.1"/>
    <property type="molecule type" value="Genomic_DNA"/>
</dbReference>
<organism evidence="8 9">
    <name type="scientific">Polyplax serrata</name>
    <name type="common">Common mouse louse</name>
    <dbReference type="NCBI Taxonomy" id="468196"/>
    <lineage>
        <taxon>Eukaryota</taxon>
        <taxon>Metazoa</taxon>
        <taxon>Ecdysozoa</taxon>
        <taxon>Arthropoda</taxon>
        <taxon>Hexapoda</taxon>
        <taxon>Insecta</taxon>
        <taxon>Pterygota</taxon>
        <taxon>Neoptera</taxon>
        <taxon>Paraneoptera</taxon>
        <taxon>Psocodea</taxon>
        <taxon>Troctomorpha</taxon>
        <taxon>Phthiraptera</taxon>
        <taxon>Anoplura</taxon>
        <taxon>Polyplacidae</taxon>
        <taxon>Polyplax</taxon>
    </lineage>
</organism>
<dbReference type="InterPro" id="IPR020846">
    <property type="entry name" value="MFS_dom"/>
</dbReference>
<feature type="transmembrane region" description="Helical" evidence="6">
    <location>
        <begin position="400"/>
        <end position="422"/>
    </location>
</feature>
<dbReference type="InterPro" id="IPR005829">
    <property type="entry name" value="Sugar_transporter_CS"/>
</dbReference>
<evidence type="ECO:0000256" key="6">
    <source>
        <dbReference type="SAM" id="Phobius"/>
    </source>
</evidence>
<feature type="region of interest" description="Disordered" evidence="5">
    <location>
        <begin position="1"/>
        <end position="24"/>
    </location>
</feature>
<evidence type="ECO:0000256" key="3">
    <source>
        <dbReference type="ARBA" id="ARBA00022989"/>
    </source>
</evidence>
<accession>A0AAN8SHT3</accession>
<feature type="transmembrane region" description="Helical" evidence="6">
    <location>
        <begin position="302"/>
        <end position="324"/>
    </location>
</feature>
<feature type="transmembrane region" description="Helical" evidence="6">
    <location>
        <begin position="367"/>
        <end position="388"/>
    </location>
</feature>
<feature type="transmembrane region" description="Helical" evidence="6">
    <location>
        <begin position="147"/>
        <end position="166"/>
    </location>
</feature>
<gene>
    <name evidence="8" type="ORF">RUM43_001292</name>
</gene>
<sequence length="547" mass="60607">MENVGPGRHLLKGSTENCEDESIQRNLPTQGNLRKFRKPFGYSLIVDGEVVFVTLAAHSSSISVGMTQGYSAVLLPQLGSSDSSLNITKEEASWIASLGVISTPFGALLSGILVDVLGRKSAIIITSLPFLVGWLTTAFATDVLLLYVGRTVSGFAAGMTAINYLYVSEVSSKEHRSVLSAFGPILVSFGVLVIYTLGFITTWERSALVSSAFSALIVVAMILVPESPAWYVSKNKHDEAYESLYWLRRDAKATETELKHLISSQDDVRDIKDMSKSGKKISLEKVKDFFKIAKSPEVYKPFTILIFFFIFQIGSGIYIFLFYATHIFREFGTDYDENLITVTIGLFRFLMAILGAVLMAKIQRRSLGILSGVCMSLSLLVVCVYQFFADSMSSTYQFLPFVSILFHVGFSMTGFLQLPWILNSELFPLHCRGLLSGLVSCFAYFCIFIAVKIYWDLLQILKLDGILWGFFIMSAVGTLFLYFFMPETKDKSLKDISRGFMKKKSKSTDKGNPVGSQGPTTISVISNDSLKLNPQTILEPSLETVAV</sequence>
<keyword evidence="4 6" id="KW-0472">Membrane</keyword>
<dbReference type="AlphaFoldDB" id="A0AAN8SHT3"/>
<feature type="domain" description="Major facilitator superfamily (MFS) profile" evidence="7">
    <location>
        <begin position="49"/>
        <end position="489"/>
    </location>
</feature>
<dbReference type="GO" id="GO:0022857">
    <property type="term" value="F:transmembrane transporter activity"/>
    <property type="evidence" value="ECO:0007669"/>
    <property type="project" value="InterPro"/>
</dbReference>
<reference evidence="8 9" key="1">
    <citation type="submission" date="2023-10" db="EMBL/GenBank/DDBJ databases">
        <title>Genomes of two closely related lineages of the louse Polyplax serrata with different host specificities.</title>
        <authorList>
            <person name="Martinu J."/>
            <person name="Tarabai H."/>
            <person name="Stefka J."/>
            <person name="Hypsa V."/>
        </authorList>
    </citation>
    <scope>NUCLEOTIDE SEQUENCE [LARGE SCALE GENOMIC DNA]</scope>
    <source>
        <strain evidence="8">HR10_N</strain>
    </source>
</reference>
<evidence type="ECO:0000256" key="1">
    <source>
        <dbReference type="ARBA" id="ARBA00004141"/>
    </source>
</evidence>
<evidence type="ECO:0000313" key="8">
    <source>
        <dbReference type="EMBL" id="KAK6645016.1"/>
    </source>
</evidence>
<evidence type="ECO:0000256" key="2">
    <source>
        <dbReference type="ARBA" id="ARBA00022692"/>
    </source>
</evidence>
<evidence type="ECO:0000313" key="9">
    <source>
        <dbReference type="Proteomes" id="UP001372834"/>
    </source>
</evidence>
<feature type="transmembrane region" description="Helical" evidence="6">
    <location>
        <begin position="92"/>
        <end position="114"/>
    </location>
</feature>
<dbReference type="Pfam" id="PF00083">
    <property type="entry name" value="Sugar_tr"/>
    <property type="match status" value="1"/>
</dbReference>
<dbReference type="GO" id="GO:0016020">
    <property type="term" value="C:membrane"/>
    <property type="evidence" value="ECO:0007669"/>
    <property type="project" value="UniProtKB-SubCell"/>
</dbReference>
<evidence type="ECO:0000256" key="4">
    <source>
        <dbReference type="ARBA" id="ARBA00023136"/>
    </source>
</evidence>
<dbReference type="Gene3D" id="1.20.1250.20">
    <property type="entry name" value="MFS general substrate transporter like domains"/>
    <property type="match status" value="1"/>
</dbReference>
<dbReference type="Proteomes" id="UP001372834">
    <property type="component" value="Unassembled WGS sequence"/>
</dbReference>
<feature type="transmembrane region" description="Helical" evidence="6">
    <location>
        <begin position="466"/>
        <end position="484"/>
    </location>
</feature>